<dbReference type="InterPro" id="IPR028082">
    <property type="entry name" value="Peripla_BP_I"/>
</dbReference>
<dbReference type="PROSITE" id="PS50932">
    <property type="entry name" value="HTH_LACI_2"/>
    <property type="match status" value="1"/>
</dbReference>
<dbReference type="SUPFAM" id="SSF53822">
    <property type="entry name" value="Periplasmic binding protein-like I"/>
    <property type="match status" value="1"/>
</dbReference>
<dbReference type="CDD" id="cd06267">
    <property type="entry name" value="PBP1_LacI_sugar_binding-like"/>
    <property type="match status" value="1"/>
</dbReference>
<feature type="domain" description="HTH cro/C1-type" evidence="5">
    <location>
        <begin position="7"/>
        <end position="50"/>
    </location>
</feature>
<dbReference type="GO" id="GO:0000976">
    <property type="term" value="F:transcription cis-regulatory region binding"/>
    <property type="evidence" value="ECO:0007669"/>
    <property type="project" value="TreeGrafter"/>
</dbReference>
<protein>
    <submittedName>
        <fullName evidence="6">Transcriptional regulator</fullName>
    </submittedName>
</protein>
<keyword evidence="7" id="KW-1185">Reference proteome</keyword>
<dbReference type="PANTHER" id="PTHR30146:SF109">
    <property type="entry name" value="HTH-TYPE TRANSCRIPTIONAL REGULATOR GALS"/>
    <property type="match status" value="1"/>
</dbReference>
<accession>A0A0M0G9T7</accession>
<evidence type="ECO:0000256" key="3">
    <source>
        <dbReference type="ARBA" id="ARBA00023163"/>
    </source>
</evidence>
<dbReference type="PANTHER" id="PTHR30146">
    <property type="entry name" value="LACI-RELATED TRANSCRIPTIONAL REPRESSOR"/>
    <property type="match status" value="1"/>
</dbReference>
<dbReference type="PRINTS" id="PR00036">
    <property type="entry name" value="HTHLACI"/>
</dbReference>
<evidence type="ECO:0000259" key="4">
    <source>
        <dbReference type="PROSITE" id="PS50932"/>
    </source>
</evidence>
<proteinExistence type="predicted"/>
<dbReference type="SUPFAM" id="SSF47413">
    <property type="entry name" value="lambda repressor-like DNA-binding domains"/>
    <property type="match status" value="1"/>
</dbReference>
<dbReference type="SMART" id="SM00354">
    <property type="entry name" value="HTH_LACI"/>
    <property type="match status" value="1"/>
</dbReference>
<dbReference type="PROSITE" id="PS00356">
    <property type="entry name" value="HTH_LACI_1"/>
    <property type="match status" value="1"/>
</dbReference>
<dbReference type="PROSITE" id="PS50943">
    <property type="entry name" value="HTH_CROC1"/>
    <property type="match status" value="1"/>
</dbReference>
<dbReference type="EMBL" id="LGUF01000007">
    <property type="protein sequence ID" value="KON86201.1"/>
    <property type="molecule type" value="Genomic_DNA"/>
</dbReference>
<dbReference type="CDD" id="cd01392">
    <property type="entry name" value="HTH_LacI"/>
    <property type="match status" value="1"/>
</dbReference>
<dbReference type="Gene3D" id="1.10.260.40">
    <property type="entry name" value="lambda repressor-like DNA-binding domains"/>
    <property type="match status" value="1"/>
</dbReference>
<keyword evidence="1" id="KW-0805">Transcription regulation</keyword>
<evidence type="ECO:0000256" key="1">
    <source>
        <dbReference type="ARBA" id="ARBA00023015"/>
    </source>
</evidence>
<dbReference type="Pfam" id="PF00356">
    <property type="entry name" value="LacI"/>
    <property type="match status" value="1"/>
</dbReference>
<dbReference type="PATRIC" id="fig|1459.3.peg.990"/>
<reference evidence="7" key="1">
    <citation type="submission" date="2015-07" db="EMBL/GenBank/DDBJ databases">
        <title>Fjat-10036 dsm4.</title>
        <authorList>
            <person name="Liu B."/>
            <person name="Wang J."/>
            <person name="Zhu Y."/>
            <person name="Liu G."/>
            <person name="Chen Q."/>
            <person name="Chen Z."/>
            <person name="Lan J."/>
            <person name="Che J."/>
            <person name="Ge C."/>
            <person name="Shi H."/>
            <person name="Pan Z."/>
            <person name="Liu X."/>
        </authorList>
    </citation>
    <scope>NUCLEOTIDE SEQUENCE [LARGE SCALE GENOMIC DNA]</scope>
    <source>
        <strain evidence="7">DSM 4</strain>
    </source>
</reference>
<dbReference type="InterPro" id="IPR001387">
    <property type="entry name" value="Cro/C1-type_HTH"/>
</dbReference>
<comment type="caution">
    <text evidence="6">The sequence shown here is derived from an EMBL/GenBank/DDBJ whole genome shotgun (WGS) entry which is preliminary data.</text>
</comment>
<keyword evidence="3" id="KW-0804">Transcription</keyword>
<evidence type="ECO:0000313" key="7">
    <source>
        <dbReference type="Proteomes" id="UP000037109"/>
    </source>
</evidence>
<dbReference type="OrthoDB" id="9796186at2"/>
<dbReference type="RefSeq" id="WP_053433554.1">
    <property type="nucleotide sequence ID" value="NZ_LGUF01000007.1"/>
</dbReference>
<dbReference type="STRING" id="1459.AF332_04755"/>
<dbReference type="InterPro" id="IPR000843">
    <property type="entry name" value="HTH_LacI"/>
</dbReference>
<dbReference type="AlphaFoldDB" id="A0A0M0G9T7"/>
<sequence length="349" mass="39192">MREKQTTIRDVAREAGVSVATVSRYLNNNGYISQKSEKKIREVMERLNYYPNEIARGLAKKKTRTIALIIPDITNPFFPELVVAIEEVAKSKGYSIILVNTQAEDMDDNHFWKQLQKRYVDGFILASFDLSEKVLKAIEKLKIPFVRIDRAAENNTFDSIGLDNYKGAKLAVEHLIEVGCKKIAHISGPKSFLLSSERKRGYVETVTDRAIRAGIASPEDAAIVYEGDFTLESGKLLTQILMNQHKDVDGIFLGNDLMAIGCLKALKLMGYQVPKEVAIIGFDGIKLTEMVEPEISTVEQPIYDIGVVATNKLIRKIEGIEDDQSFLNEPSLDIRLVTRQSTLGFGKYR</sequence>
<organism evidence="6 7">
    <name type="scientific">Sporosarcina globispora</name>
    <name type="common">Bacillus globisporus</name>
    <dbReference type="NCBI Taxonomy" id="1459"/>
    <lineage>
        <taxon>Bacteria</taxon>
        <taxon>Bacillati</taxon>
        <taxon>Bacillota</taxon>
        <taxon>Bacilli</taxon>
        <taxon>Bacillales</taxon>
        <taxon>Caryophanaceae</taxon>
        <taxon>Sporosarcina</taxon>
    </lineage>
</organism>
<evidence type="ECO:0000259" key="5">
    <source>
        <dbReference type="PROSITE" id="PS50943"/>
    </source>
</evidence>
<dbReference type="Pfam" id="PF00532">
    <property type="entry name" value="Peripla_BP_1"/>
    <property type="match status" value="1"/>
</dbReference>
<dbReference type="GO" id="GO:0003700">
    <property type="term" value="F:DNA-binding transcription factor activity"/>
    <property type="evidence" value="ECO:0007669"/>
    <property type="project" value="TreeGrafter"/>
</dbReference>
<dbReference type="InterPro" id="IPR010982">
    <property type="entry name" value="Lambda_DNA-bd_dom_sf"/>
</dbReference>
<feature type="domain" description="HTH lacI-type" evidence="4">
    <location>
        <begin position="6"/>
        <end position="60"/>
    </location>
</feature>
<dbReference type="Gene3D" id="3.40.50.2300">
    <property type="match status" value="2"/>
</dbReference>
<evidence type="ECO:0000313" key="6">
    <source>
        <dbReference type="EMBL" id="KON86201.1"/>
    </source>
</evidence>
<dbReference type="InterPro" id="IPR001761">
    <property type="entry name" value="Peripla_BP/Lac1_sug-bd_dom"/>
</dbReference>
<gene>
    <name evidence="6" type="ORF">AF332_04755</name>
</gene>
<dbReference type="Proteomes" id="UP000037109">
    <property type="component" value="Unassembled WGS sequence"/>
</dbReference>
<keyword evidence="2" id="KW-0238">DNA-binding</keyword>
<evidence type="ECO:0000256" key="2">
    <source>
        <dbReference type="ARBA" id="ARBA00023125"/>
    </source>
</evidence>
<name>A0A0M0G9T7_SPOGL</name>